<dbReference type="SMART" id="SM00014">
    <property type="entry name" value="acidPPc"/>
    <property type="match status" value="1"/>
</dbReference>
<dbReference type="STRING" id="121290.APY04_1267"/>
<feature type="transmembrane region" description="Helical" evidence="7">
    <location>
        <begin position="129"/>
        <end position="150"/>
    </location>
</feature>
<keyword evidence="2" id="KW-1003">Cell membrane</keyword>
<reference evidence="9 10" key="1">
    <citation type="submission" date="2015-10" db="EMBL/GenBank/DDBJ databases">
        <title>Transcriptomic analysis of a linuron degrading triple-species bacterial consortium.</title>
        <authorList>
            <person name="Albers P."/>
        </authorList>
    </citation>
    <scope>NUCLEOTIDE SEQUENCE [LARGE SCALE GENOMIC DNA]</scope>
    <source>
        <strain evidence="9 10">WDL6</strain>
    </source>
</reference>
<feature type="transmembrane region" description="Helical" evidence="7">
    <location>
        <begin position="20"/>
        <end position="37"/>
    </location>
</feature>
<evidence type="ECO:0000256" key="3">
    <source>
        <dbReference type="ARBA" id="ARBA00022692"/>
    </source>
</evidence>
<dbReference type="PANTHER" id="PTHR14969:SF62">
    <property type="entry name" value="DECAPRENYLPHOSPHORYL-5-PHOSPHORIBOSE PHOSPHATASE RV3807C-RELATED"/>
    <property type="match status" value="1"/>
</dbReference>
<feature type="domain" description="Phosphatidic acid phosphatase type 2/haloperoxidase" evidence="8">
    <location>
        <begin position="90"/>
        <end position="204"/>
    </location>
</feature>
<evidence type="ECO:0000256" key="2">
    <source>
        <dbReference type="ARBA" id="ARBA00022475"/>
    </source>
</evidence>
<dbReference type="InterPro" id="IPR036938">
    <property type="entry name" value="PAP2/HPO_sf"/>
</dbReference>
<protein>
    <submittedName>
        <fullName evidence="9">Membrane-associated phospholipid phosphatase</fullName>
    </submittedName>
</protein>
<feature type="transmembrane region" description="Helical" evidence="7">
    <location>
        <begin position="91"/>
        <end position="109"/>
    </location>
</feature>
<evidence type="ECO:0000256" key="6">
    <source>
        <dbReference type="ARBA" id="ARBA00023136"/>
    </source>
</evidence>
<dbReference type="AlphaFoldDB" id="A0A109BJN3"/>
<dbReference type="Gene3D" id="1.20.144.10">
    <property type="entry name" value="Phosphatidic acid phosphatase type 2/haloperoxidase"/>
    <property type="match status" value="2"/>
</dbReference>
<keyword evidence="3 7" id="KW-0812">Transmembrane</keyword>
<dbReference type="InterPro" id="IPR000326">
    <property type="entry name" value="PAP2/HPO"/>
</dbReference>
<keyword evidence="6 7" id="KW-0472">Membrane</keyword>
<dbReference type="GO" id="GO:0016787">
    <property type="term" value="F:hydrolase activity"/>
    <property type="evidence" value="ECO:0007669"/>
    <property type="project" value="UniProtKB-KW"/>
</dbReference>
<dbReference type="PATRIC" id="fig|121290.4.peg.3228"/>
<evidence type="ECO:0000259" key="8">
    <source>
        <dbReference type="SMART" id="SM00014"/>
    </source>
</evidence>
<evidence type="ECO:0000256" key="1">
    <source>
        <dbReference type="ARBA" id="ARBA00004651"/>
    </source>
</evidence>
<dbReference type="GO" id="GO:0005886">
    <property type="term" value="C:plasma membrane"/>
    <property type="evidence" value="ECO:0007669"/>
    <property type="project" value="UniProtKB-SubCell"/>
</dbReference>
<accession>A0A109BJN3</accession>
<dbReference type="Proteomes" id="UP000059074">
    <property type="component" value="Unassembled WGS sequence"/>
</dbReference>
<dbReference type="SUPFAM" id="SSF48317">
    <property type="entry name" value="Acid phosphatase/Vanadium-dependent haloperoxidase"/>
    <property type="match status" value="1"/>
</dbReference>
<organism evidence="9 10">
    <name type="scientific">Hyphomicrobium sulfonivorans</name>
    <dbReference type="NCBI Taxonomy" id="121290"/>
    <lineage>
        <taxon>Bacteria</taxon>
        <taxon>Pseudomonadati</taxon>
        <taxon>Pseudomonadota</taxon>
        <taxon>Alphaproteobacteria</taxon>
        <taxon>Hyphomicrobiales</taxon>
        <taxon>Hyphomicrobiaceae</taxon>
        <taxon>Hyphomicrobium</taxon>
    </lineage>
</organism>
<dbReference type="PANTHER" id="PTHR14969">
    <property type="entry name" value="SPHINGOSINE-1-PHOSPHATE PHOSPHOHYDROLASE"/>
    <property type="match status" value="1"/>
</dbReference>
<proteinExistence type="predicted"/>
<comment type="subcellular location">
    <subcellularLocation>
        <location evidence="1">Cell membrane</location>
        <topology evidence="1">Multi-pass membrane protein</topology>
    </subcellularLocation>
</comment>
<evidence type="ECO:0000313" key="9">
    <source>
        <dbReference type="EMBL" id="KWT70058.1"/>
    </source>
</evidence>
<comment type="caution">
    <text evidence="9">The sequence shown here is derived from an EMBL/GenBank/DDBJ whole genome shotgun (WGS) entry which is preliminary data.</text>
</comment>
<keyword evidence="5 7" id="KW-1133">Transmembrane helix</keyword>
<dbReference type="CDD" id="cd03392">
    <property type="entry name" value="PAP2_like_2"/>
    <property type="match status" value="1"/>
</dbReference>
<feature type="transmembrane region" description="Helical" evidence="7">
    <location>
        <begin position="157"/>
        <end position="177"/>
    </location>
</feature>
<evidence type="ECO:0000313" key="10">
    <source>
        <dbReference type="Proteomes" id="UP000059074"/>
    </source>
</evidence>
<sequence length="214" mass="22919">MTHIKQQPLTKRSALAGARMGFNIFFVLAVAIFIGLTEEFDRAFLLAVQSWATPGLTELANTLNNIGSAPVIYGMAAVIAVALLLLSHKLLAINLAMLMGTAFLANLFVKHLMARPRPVPVFGEAPESFSFPSGHALMAACFFGFIGMLVTARMPDAWMRAVALTPFIALIAGIGLARIYQGVHYPTDVIGGFVLALALLMTFGPRDADGMRPA</sequence>
<name>A0A109BJN3_HYPSL</name>
<dbReference type="Pfam" id="PF01569">
    <property type="entry name" value="PAP2"/>
    <property type="match status" value="1"/>
</dbReference>
<feature type="transmembrane region" description="Helical" evidence="7">
    <location>
        <begin position="183"/>
        <end position="203"/>
    </location>
</feature>
<evidence type="ECO:0000256" key="5">
    <source>
        <dbReference type="ARBA" id="ARBA00022989"/>
    </source>
</evidence>
<dbReference type="EMBL" id="LMTR01000040">
    <property type="protein sequence ID" value="KWT70058.1"/>
    <property type="molecule type" value="Genomic_DNA"/>
</dbReference>
<evidence type="ECO:0000256" key="4">
    <source>
        <dbReference type="ARBA" id="ARBA00022801"/>
    </source>
</evidence>
<keyword evidence="10" id="KW-1185">Reference proteome</keyword>
<dbReference type="RefSeq" id="WP_198151062.1">
    <property type="nucleotide sequence ID" value="NZ_LMTR01000040.1"/>
</dbReference>
<keyword evidence="4" id="KW-0378">Hydrolase</keyword>
<gene>
    <name evidence="9" type="ORF">APY04_1267</name>
</gene>
<evidence type="ECO:0000256" key="7">
    <source>
        <dbReference type="SAM" id="Phobius"/>
    </source>
</evidence>
<feature type="transmembrane region" description="Helical" evidence="7">
    <location>
        <begin position="66"/>
        <end position="86"/>
    </location>
</feature>